<sequence length="73" mass="7973">MEVSAANGSLNSRVGSVDSTSGGMMYRAKYPKAKPAKTMDALDCHFFPDFMPQLYAKDSIRAGSDMMTLFITI</sequence>
<organism evidence="1 2">
    <name type="scientific">Mariniblastus fucicola</name>
    <dbReference type="NCBI Taxonomy" id="980251"/>
    <lineage>
        <taxon>Bacteria</taxon>
        <taxon>Pseudomonadati</taxon>
        <taxon>Planctomycetota</taxon>
        <taxon>Planctomycetia</taxon>
        <taxon>Pirellulales</taxon>
        <taxon>Pirellulaceae</taxon>
        <taxon>Mariniblastus</taxon>
    </lineage>
</organism>
<dbReference type="KEGG" id="mff:MFFC18_12040"/>
<proteinExistence type="predicted"/>
<reference evidence="1 2" key="1">
    <citation type="submission" date="2019-08" db="EMBL/GenBank/DDBJ databases">
        <title>Deep-cultivation of Planctomycetes and their phenomic and genomic characterization uncovers novel biology.</title>
        <authorList>
            <person name="Wiegand S."/>
            <person name="Jogler M."/>
            <person name="Boedeker C."/>
            <person name="Pinto D."/>
            <person name="Vollmers J."/>
            <person name="Rivas-Marin E."/>
            <person name="Kohn T."/>
            <person name="Peeters S.H."/>
            <person name="Heuer A."/>
            <person name="Rast P."/>
            <person name="Oberbeckmann S."/>
            <person name="Bunk B."/>
            <person name="Jeske O."/>
            <person name="Meyerdierks A."/>
            <person name="Storesund J.E."/>
            <person name="Kallscheuer N."/>
            <person name="Luecker S."/>
            <person name="Lage O.M."/>
            <person name="Pohl T."/>
            <person name="Merkel B.J."/>
            <person name="Hornburger P."/>
            <person name="Mueller R.-W."/>
            <person name="Bruemmer F."/>
            <person name="Labrenz M."/>
            <person name="Spormann A.M."/>
            <person name="Op den Camp H."/>
            <person name="Overmann J."/>
            <person name="Amann R."/>
            <person name="Jetten M.S.M."/>
            <person name="Mascher T."/>
            <person name="Medema M.H."/>
            <person name="Devos D.P."/>
            <person name="Kaster A.-K."/>
            <person name="Ovreas L."/>
            <person name="Rohde M."/>
            <person name="Galperin M.Y."/>
            <person name="Jogler C."/>
        </authorList>
    </citation>
    <scope>NUCLEOTIDE SEQUENCE [LARGE SCALE GENOMIC DNA]</scope>
    <source>
        <strain evidence="1 2">FC18</strain>
    </source>
</reference>
<dbReference type="EMBL" id="CP042912">
    <property type="protein sequence ID" value="QEG21348.1"/>
    <property type="molecule type" value="Genomic_DNA"/>
</dbReference>
<dbReference type="Proteomes" id="UP000322214">
    <property type="component" value="Chromosome"/>
</dbReference>
<protein>
    <submittedName>
        <fullName evidence="1">Uncharacterized protein</fullName>
    </submittedName>
</protein>
<gene>
    <name evidence="1" type="ORF">MFFC18_12040</name>
</gene>
<name>A0A5B9P4N2_9BACT</name>
<keyword evidence="2" id="KW-1185">Reference proteome</keyword>
<evidence type="ECO:0000313" key="1">
    <source>
        <dbReference type="EMBL" id="QEG21348.1"/>
    </source>
</evidence>
<dbReference type="AlphaFoldDB" id="A0A5B9P4N2"/>
<evidence type="ECO:0000313" key="2">
    <source>
        <dbReference type="Proteomes" id="UP000322214"/>
    </source>
</evidence>
<accession>A0A5B9P4N2</accession>
<dbReference type="STRING" id="980251.GCA_001642875_01736"/>